<proteinExistence type="predicted"/>
<feature type="region of interest" description="Disordered" evidence="1">
    <location>
        <begin position="1"/>
        <end position="28"/>
    </location>
</feature>
<dbReference type="AlphaFoldDB" id="A0A2T8KNN1"/>
<feature type="compositionally biased region" description="Low complexity" evidence="1">
    <location>
        <begin position="79"/>
        <end position="90"/>
    </location>
</feature>
<evidence type="ECO:0000313" key="2">
    <source>
        <dbReference type="EMBL" id="PVH63811.1"/>
    </source>
</evidence>
<gene>
    <name evidence="2" type="ORF">PAHAL_2G111800</name>
</gene>
<name>A0A2T8KNN1_9POAL</name>
<dbReference type="EMBL" id="CM008047">
    <property type="protein sequence ID" value="PVH63811.1"/>
    <property type="molecule type" value="Genomic_DNA"/>
</dbReference>
<feature type="region of interest" description="Disordered" evidence="1">
    <location>
        <begin position="62"/>
        <end position="110"/>
    </location>
</feature>
<dbReference type="Gramene" id="PVH63811">
    <property type="protein sequence ID" value="PVH63811"/>
    <property type="gene ID" value="PAHAL_2G111800"/>
</dbReference>
<reference evidence="2" key="1">
    <citation type="submission" date="2018-04" db="EMBL/GenBank/DDBJ databases">
        <title>WGS assembly of Panicum hallii.</title>
        <authorList>
            <person name="Lovell J."/>
            <person name="Jenkins J."/>
            <person name="Lowry D."/>
            <person name="Mamidi S."/>
            <person name="Sreedasyam A."/>
            <person name="Weng X."/>
            <person name="Barry K."/>
            <person name="Bonette J."/>
            <person name="Campitelli B."/>
            <person name="Daum C."/>
            <person name="Gordon S."/>
            <person name="Gould B."/>
            <person name="Lipzen A."/>
            <person name="Macqueen A."/>
            <person name="Palacio-Mejia J."/>
            <person name="Plott C."/>
            <person name="Shakirov E."/>
            <person name="Shu S."/>
            <person name="Yoshinaga Y."/>
            <person name="Zane M."/>
            <person name="Rokhsar D."/>
            <person name="Grimwood J."/>
            <person name="Schmutz J."/>
            <person name="Juenger T."/>
        </authorList>
    </citation>
    <scope>NUCLEOTIDE SEQUENCE [LARGE SCALE GENOMIC DNA]</scope>
    <source>
        <strain evidence="2">FIL2</strain>
    </source>
</reference>
<dbReference type="Proteomes" id="UP000243499">
    <property type="component" value="Chromosome 2"/>
</dbReference>
<feature type="compositionally biased region" description="Polar residues" evidence="1">
    <location>
        <begin position="66"/>
        <end position="77"/>
    </location>
</feature>
<accession>A0A2T8KNN1</accession>
<protein>
    <submittedName>
        <fullName evidence="2">Uncharacterized protein</fullName>
    </submittedName>
</protein>
<sequence>MYRAAPARPPLAPGAPLEPRALDPATAGAPLVGPLELSIALRINRYLTPQIKLRWPHINLRHRESISTGRESTSGASNRAPPAAARPPAAWSSRTGAWRGASGHQACGRG</sequence>
<evidence type="ECO:0000256" key="1">
    <source>
        <dbReference type="SAM" id="MobiDB-lite"/>
    </source>
</evidence>
<organism evidence="2">
    <name type="scientific">Panicum hallii</name>
    <dbReference type="NCBI Taxonomy" id="206008"/>
    <lineage>
        <taxon>Eukaryota</taxon>
        <taxon>Viridiplantae</taxon>
        <taxon>Streptophyta</taxon>
        <taxon>Embryophyta</taxon>
        <taxon>Tracheophyta</taxon>
        <taxon>Spermatophyta</taxon>
        <taxon>Magnoliopsida</taxon>
        <taxon>Liliopsida</taxon>
        <taxon>Poales</taxon>
        <taxon>Poaceae</taxon>
        <taxon>PACMAD clade</taxon>
        <taxon>Panicoideae</taxon>
        <taxon>Panicodae</taxon>
        <taxon>Paniceae</taxon>
        <taxon>Panicinae</taxon>
        <taxon>Panicum</taxon>
        <taxon>Panicum sect. Panicum</taxon>
    </lineage>
</organism>